<evidence type="ECO:0000256" key="1">
    <source>
        <dbReference type="ARBA" id="ARBA00009744"/>
    </source>
</evidence>
<dbReference type="SUPFAM" id="SSF55961">
    <property type="entry name" value="Bet v1-like"/>
    <property type="match status" value="1"/>
</dbReference>
<gene>
    <name evidence="3" type="ORF">KSP40_PGU019268</name>
</gene>
<dbReference type="InterPro" id="IPR023393">
    <property type="entry name" value="START-like_dom_sf"/>
</dbReference>
<dbReference type="SMART" id="SM01037">
    <property type="entry name" value="Bet_v_1"/>
    <property type="match status" value="1"/>
</dbReference>
<evidence type="ECO:0000259" key="2">
    <source>
        <dbReference type="SMART" id="SM01037"/>
    </source>
</evidence>
<reference evidence="3 4" key="1">
    <citation type="journal article" date="2022" name="Nat. Plants">
        <title>Genomes of leafy and leafless Platanthera orchids illuminate the evolution of mycoheterotrophy.</title>
        <authorList>
            <person name="Li M.H."/>
            <person name="Liu K.W."/>
            <person name="Li Z."/>
            <person name="Lu H.C."/>
            <person name="Ye Q.L."/>
            <person name="Zhang D."/>
            <person name="Wang J.Y."/>
            <person name="Li Y.F."/>
            <person name="Zhong Z.M."/>
            <person name="Liu X."/>
            <person name="Yu X."/>
            <person name="Liu D.K."/>
            <person name="Tu X.D."/>
            <person name="Liu B."/>
            <person name="Hao Y."/>
            <person name="Liao X.Y."/>
            <person name="Jiang Y.T."/>
            <person name="Sun W.H."/>
            <person name="Chen J."/>
            <person name="Chen Y.Q."/>
            <person name="Ai Y."/>
            <person name="Zhai J.W."/>
            <person name="Wu S.S."/>
            <person name="Zhou Z."/>
            <person name="Hsiao Y.Y."/>
            <person name="Wu W.L."/>
            <person name="Chen Y.Y."/>
            <person name="Lin Y.F."/>
            <person name="Hsu J.L."/>
            <person name="Li C.Y."/>
            <person name="Wang Z.W."/>
            <person name="Zhao X."/>
            <person name="Zhong W.Y."/>
            <person name="Ma X.K."/>
            <person name="Ma L."/>
            <person name="Huang J."/>
            <person name="Chen G.Z."/>
            <person name="Huang M.Z."/>
            <person name="Huang L."/>
            <person name="Peng D.H."/>
            <person name="Luo Y.B."/>
            <person name="Zou S.Q."/>
            <person name="Chen S.P."/>
            <person name="Lan S."/>
            <person name="Tsai W.C."/>
            <person name="Van de Peer Y."/>
            <person name="Liu Z.J."/>
        </authorList>
    </citation>
    <scope>NUCLEOTIDE SEQUENCE [LARGE SCALE GENOMIC DNA]</scope>
    <source>
        <strain evidence="3">Lor288</strain>
    </source>
</reference>
<feature type="domain" description="Bet v I/Major latex protein" evidence="2">
    <location>
        <begin position="1"/>
        <end position="152"/>
    </location>
</feature>
<sequence length="157" mass="17022">MSSSWSLEVESKAPAVPLFKAAFTDWHNLGPKLLPDIITGVTVLSGNGAPGSIRQIDFTPAVPFSFVKEKLEFIDHEKLELKITLVEGGHLGKKLESATSHIKVEAKGSGSIVKLEVKHKVIHGADVFEDVEKAKEGFIKTIKAVEEYLVANPGTYA</sequence>
<dbReference type="InterPro" id="IPR050279">
    <property type="entry name" value="Plant_def-hormone_signal"/>
</dbReference>
<evidence type="ECO:0000313" key="4">
    <source>
        <dbReference type="Proteomes" id="UP001412067"/>
    </source>
</evidence>
<dbReference type="Proteomes" id="UP001412067">
    <property type="component" value="Unassembled WGS sequence"/>
</dbReference>
<dbReference type="InterPro" id="IPR000916">
    <property type="entry name" value="Bet_v_I/MLP"/>
</dbReference>
<accession>A0ABR2MB72</accession>
<comment type="caution">
    <text evidence="3">The sequence shown here is derived from an EMBL/GenBank/DDBJ whole genome shotgun (WGS) entry which is preliminary data.</text>
</comment>
<dbReference type="InterPro" id="IPR024949">
    <property type="entry name" value="Bet_v_I_allergen"/>
</dbReference>
<evidence type="ECO:0000313" key="3">
    <source>
        <dbReference type="EMBL" id="KAK8961117.1"/>
    </source>
</evidence>
<dbReference type="Gene3D" id="3.30.530.20">
    <property type="match status" value="1"/>
</dbReference>
<dbReference type="EMBL" id="JBBWWR010000010">
    <property type="protein sequence ID" value="KAK8961117.1"/>
    <property type="molecule type" value="Genomic_DNA"/>
</dbReference>
<organism evidence="3 4">
    <name type="scientific">Platanthera guangdongensis</name>
    <dbReference type="NCBI Taxonomy" id="2320717"/>
    <lineage>
        <taxon>Eukaryota</taxon>
        <taxon>Viridiplantae</taxon>
        <taxon>Streptophyta</taxon>
        <taxon>Embryophyta</taxon>
        <taxon>Tracheophyta</taxon>
        <taxon>Spermatophyta</taxon>
        <taxon>Magnoliopsida</taxon>
        <taxon>Liliopsida</taxon>
        <taxon>Asparagales</taxon>
        <taxon>Orchidaceae</taxon>
        <taxon>Orchidoideae</taxon>
        <taxon>Orchideae</taxon>
        <taxon>Orchidinae</taxon>
        <taxon>Platanthera</taxon>
    </lineage>
</organism>
<dbReference type="PRINTS" id="PR00634">
    <property type="entry name" value="BETALLERGEN"/>
</dbReference>
<comment type="similarity">
    <text evidence="1">Belongs to the BetVI family.</text>
</comment>
<dbReference type="CDD" id="cd07816">
    <property type="entry name" value="Bet_v1-like"/>
    <property type="match status" value="1"/>
</dbReference>
<protein>
    <recommendedName>
        <fullName evidence="2">Bet v I/Major latex protein domain-containing protein</fullName>
    </recommendedName>
</protein>
<dbReference type="PANTHER" id="PTHR31213:SF201">
    <property type="entry name" value="OS03G0300400 PROTEIN"/>
    <property type="match status" value="1"/>
</dbReference>
<keyword evidence="4" id="KW-1185">Reference proteome</keyword>
<dbReference type="Pfam" id="PF00407">
    <property type="entry name" value="Bet_v_1"/>
    <property type="match status" value="1"/>
</dbReference>
<name>A0ABR2MB72_9ASPA</name>
<dbReference type="PANTHER" id="PTHR31213">
    <property type="entry name" value="OS08G0374000 PROTEIN-RELATED"/>
    <property type="match status" value="1"/>
</dbReference>
<proteinExistence type="inferred from homology"/>